<dbReference type="EMBL" id="BRYB01000480">
    <property type="protein sequence ID" value="GMI30927.1"/>
    <property type="molecule type" value="Genomic_DNA"/>
</dbReference>
<feature type="signal peptide" evidence="3">
    <location>
        <begin position="1"/>
        <end position="19"/>
    </location>
</feature>
<proteinExistence type="predicted"/>
<dbReference type="PROSITE" id="PS00297">
    <property type="entry name" value="HSP70_1"/>
    <property type="match status" value="1"/>
</dbReference>
<dbReference type="Gene3D" id="3.30.420.40">
    <property type="match status" value="2"/>
</dbReference>
<gene>
    <name evidence="4" type="ORF">TeGR_g11690</name>
</gene>
<dbReference type="InterPro" id="IPR013126">
    <property type="entry name" value="Hsp_70_fam"/>
</dbReference>
<dbReference type="PANTHER" id="PTHR19375">
    <property type="entry name" value="HEAT SHOCK PROTEIN 70KDA"/>
    <property type="match status" value="1"/>
</dbReference>
<comment type="caution">
    <text evidence="4">The sequence shown here is derived from an EMBL/GenBank/DDBJ whole genome shotgun (WGS) entry which is preliminary data.</text>
</comment>
<evidence type="ECO:0008006" key="6">
    <source>
        <dbReference type="Google" id="ProtNLM"/>
    </source>
</evidence>
<feature type="chain" id="PRO_5046537622" description="Heat shock protein 70" evidence="3">
    <location>
        <begin position="20"/>
        <end position="411"/>
    </location>
</feature>
<sequence>MAFLPLLGLLLVLVPTLLAYSGFRGRASVVGIDLGTTFSVVAVRASQGGIGAVEVIRDPATGSPIVPSAVYYPPSPSLPPRVGAAARQLIRSEPRAVIYNAKRFIGKPAEDATVAPQAAKQAFPVVPAPPGVAFELPNGTRVSPERVGADVVKHLLSLAALHLGHDRISAAVIAVPAKFNRAQREATADAFRSAGLRVARVLEEPTAAALAYGLDKRADVSHVLVYDFGGGTLDVAVLHVSEGYVEVIGSEGDEQLGGGDFDVGVGRFLEEKYEGDVGGRGECGGEEVLYCTRADLVGVGERMKIALSEGAEVARERCVREDCGEVEMELARGEFEEAVGPLLDRAAAPIGAVLEQLGLRAADIDEVVMVGGTSRMPQVRERVREAAEKERLNTSIDPDVTVAYGCASVID</sequence>
<dbReference type="InterPro" id="IPR043129">
    <property type="entry name" value="ATPase_NBD"/>
</dbReference>
<dbReference type="Pfam" id="PF00012">
    <property type="entry name" value="HSP70"/>
    <property type="match status" value="1"/>
</dbReference>
<protein>
    <recommendedName>
        <fullName evidence="6">Heat shock protein 70</fullName>
    </recommendedName>
</protein>
<keyword evidence="5" id="KW-1185">Reference proteome</keyword>
<evidence type="ECO:0000256" key="2">
    <source>
        <dbReference type="ARBA" id="ARBA00022840"/>
    </source>
</evidence>
<evidence type="ECO:0000256" key="3">
    <source>
        <dbReference type="SAM" id="SignalP"/>
    </source>
</evidence>
<dbReference type="PROSITE" id="PS01036">
    <property type="entry name" value="HSP70_3"/>
    <property type="match status" value="1"/>
</dbReference>
<accession>A0ABQ6MQJ1</accession>
<dbReference type="PRINTS" id="PR00301">
    <property type="entry name" value="HEATSHOCK70"/>
</dbReference>
<keyword evidence="1" id="KW-0547">Nucleotide-binding</keyword>
<evidence type="ECO:0000313" key="4">
    <source>
        <dbReference type="EMBL" id="GMI30927.1"/>
    </source>
</evidence>
<dbReference type="Proteomes" id="UP001165060">
    <property type="component" value="Unassembled WGS sequence"/>
</dbReference>
<organism evidence="4 5">
    <name type="scientific">Tetraparma gracilis</name>
    <dbReference type="NCBI Taxonomy" id="2962635"/>
    <lineage>
        <taxon>Eukaryota</taxon>
        <taxon>Sar</taxon>
        <taxon>Stramenopiles</taxon>
        <taxon>Ochrophyta</taxon>
        <taxon>Bolidophyceae</taxon>
        <taxon>Parmales</taxon>
        <taxon>Triparmaceae</taxon>
        <taxon>Tetraparma</taxon>
    </lineage>
</organism>
<reference evidence="4 5" key="1">
    <citation type="journal article" date="2023" name="Commun. Biol.">
        <title>Genome analysis of Parmales, the sister group of diatoms, reveals the evolutionary specialization of diatoms from phago-mixotrophs to photoautotrophs.</title>
        <authorList>
            <person name="Ban H."/>
            <person name="Sato S."/>
            <person name="Yoshikawa S."/>
            <person name="Yamada K."/>
            <person name="Nakamura Y."/>
            <person name="Ichinomiya M."/>
            <person name="Sato N."/>
            <person name="Blanc-Mathieu R."/>
            <person name="Endo H."/>
            <person name="Kuwata A."/>
            <person name="Ogata H."/>
        </authorList>
    </citation>
    <scope>NUCLEOTIDE SEQUENCE [LARGE SCALE GENOMIC DNA]</scope>
</reference>
<evidence type="ECO:0000313" key="5">
    <source>
        <dbReference type="Proteomes" id="UP001165060"/>
    </source>
</evidence>
<evidence type="ECO:0000256" key="1">
    <source>
        <dbReference type="ARBA" id="ARBA00022741"/>
    </source>
</evidence>
<dbReference type="SUPFAM" id="SSF53067">
    <property type="entry name" value="Actin-like ATPase domain"/>
    <property type="match status" value="2"/>
</dbReference>
<dbReference type="InterPro" id="IPR018181">
    <property type="entry name" value="Heat_shock_70_CS"/>
</dbReference>
<keyword evidence="2" id="KW-0067">ATP-binding</keyword>
<dbReference type="Gene3D" id="3.90.640.10">
    <property type="entry name" value="Actin, Chain A, domain 4"/>
    <property type="match status" value="1"/>
</dbReference>
<name>A0ABQ6MQJ1_9STRA</name>
<keyword evidence="3" id="KW-0732">Signal</keyword>